<accession>A0A1R0GSB7</accession>
<evidence type="ECO:0000256" key="1">
    <source>
        <dbReference type="ARBA" id="ARBA00000971"/>
    </source>
</evidence>
<comment type="function">
    <text evidence="2">May catalyze the cis-trans isomerization of proline imidic peptide bonds in oligopeptides thereby assisting the folding of proteins. May also function as a chaperone, playing a role in intracellular transport of proteins. May also have a protein ubiquitin ligase activity acting as an E3 ubiquitin protein ligase or as a ubiquitin-ubiquitin ligase promoting elongation of ubiquitin chains on proteins.</text>
</comment>
<evidence type="ECO:0000256" key="7">
    <source>
        <dbReference type="SAM" id="MobiDB-lite"/>
    </source>
</evidence>
<dbReference type="Gene3D" id="2.40.100.10">
    <property type="entry name" value="Cyclophilin-like"/>
    <property type="match status" value="1"/>
</dbReference>
<dbReference type="OrthoDB" id="407558at2759"/>
<evidence type="ECO:0000259" key="8">
    <source>
        <dbReference type="PROSITE" id="PS50072"/>
    </source>
</evidence>
<sequence>MGKWTDKLYITHSEWSNKFSEGGMNFGGRREGSAKQTSKTVPFNCCFLSQQPFDIPCCTINGAMYDYQNVVKFLKKYKVDPATGDKLKIKDLILLTIAKNDNGDYICPVTEKPLNESARIVANKISGQVYPFQTIEEFNIKPRSMRDLITDQPFTKSDLIELYNPQDKSNRRIESFYYIQQGINFIPSKKNIPSDQTSIPDPAAQANNVGKNSDQNQINGSLQVKKIMDKIEPLLKRKHEILDSEDVGVVSKKNDIKDKYKESIYSTGVAAASFTSTALAPITHNQKIMKSDLEYMMPKIKKNSYVQLILNLGTINLELFSSNLPQTVYNFISVSKAKKYDNLKFASNIKNLILVSGEPKFKTTDDKLKDELSASDVNFRMVTERTNALKSKKFNHTKRGLISMLVNSPTSSKPSSQFFITYSGQAQQFDGVYSVFGRVVGNLELLDKIESVMTDPETLSPTADLEIKEVKIVYDPYQEFSERLARKLKYEDESSNPENKDTASSETTNWFGRKL</sequence>
<feature type="region of interest" description="Disordered" evidence="7">
    <location>
        <begin position="490"/>
        <end position="515"/>
    </location>
</feature>
<feature type="compositionally biased region" description="Polar residues" evidence="7">
    <location>
        <begin position="504"/>
        <end position="515"/>
    </location>
</feature>
<organism evidence="9 10">
    <name type="scientific">Smittium mucronatum</name>
    <dbReference type="NCBI Taxonomy" id="133383"/>
    <lineage>
        <taxon>Eukaryota</taxon>
        <taxon>Fungi</taxon>
        <taxon>Fungi incertae sedis</taxon>
        <taxon>Zoopagomycota</taxon>
        <taxon>Kickxellomycotina</taxon>
        <taxon>Harpellomycetes</taxon>
        <taxon>Harpellales</taxon>
        <taxon>Legeriomycetaceae</taxon>
        <taxon>Smittium</taxon>
    </lineage>
</organism>
<dbReference type="PROSITE" id="PS50072">
    <property type="entry name" value="CSA_PPIASE_2"/>
    <property type="match status" value="1"/>
</dbReference>
<dbReference type="Pfam" id="PF04641">
    <property type="entry name" value="Rtf2"/>
    <property type="match status" value="1"/>
</dbReference>
<dbReference type="InterPro" id="IPR002130">
    <property type="entry name" value="Cyclophilin-type_PPIase_dom"/>
</dbReference>
<keyword evidence="6 9" id="KW-0413">Isomerase</keyword>
<name>A0A1R0GSB7_9FUNG</name>
<comment type="catalytic activity">
    <reaction evidence="1">
        <text>[protein]-peptidylproline (omega=180) = [protein]-peptidylproline (omega=0)</text>
        <dbReference type="Rhea" id="RHEA:16237"/>
        <dbReference type="Rhea" id="RHEA-COMP:10747"/>
        <dbReference type="Rhea" id="RHEA-COMP:10748"/>
        <dbReference type="ChEBI" id="CHEBI:83833"/>
        <dbReference type="ChEBI" id="CHEBI:83834"/>
        <dbReference type="EC" id="5.2.1.8"/>
    </reaction>
</comment>
<evidence type="ECO:0000256" key="5">
    <source>
        <dbReference type="ARBA" id="ARBA00023110"/>
    </source>
</evidence>
<keyword evidence="5" id="KW-0697">Rotamase</keyword>
<evidence type="ECO:0000313" key="10">
    <source>
        <dbReference type="Proteomes" id="UP000187455"/>
    </source>
</evidence>
<dbReference type="Proteomes" id="UP000187455">
    <property type="component" value="Unassembled WGS sequence"/>
</dbReference>
<dbReference type="Gene3D" id="3.30.40.10">
    <property type="entry name" value="Zinc/RING finger domain, C3HC4 (zinc finger)"/>
    <property type="match status" value="2"/>
</dbReference>
<dbReference type="AlphaFoldDB" id="A0A1R0GSB7"/>
<feature type="compositionally biased region" description="Basic and acidic residues" evidence="7">
    <location>
        <begin position="490"/>
        <end position="503"/>
    </location>
</feature>
<proteinExistence type="inferred from homology"/>
<dbReference type="GO" id="GO:0004842">
    <property type="term" value="F:ubiquitin-protein transferase activity"/>
    <property type="evidence" value="ECO:0007669"/>
    <property type="project" value="InterPro"/>
</dbReference>
<evidence type="ECO:0000313" key="9">
    <source>
        <dbReference type="EMBL" id="OLY79797.1"/>
    </source>
</evidence>
<evidence type="ECO:0000256" key="2">
    <source>
        <dbReference type="ARBA" id="ARBA00003697"/>
    </source>
</evidence>
<comment type="caution">
    <text evidence="9">The sequence shown here is derived from an EMBL/GenBank/DDBJ whole genome shotgun (WGS) entry which is preliminary data.</text>
</comment>
<dbReference type="EC" id="5.2.1.8" evidence="4"/>
<dbReference type="InterPro" id="IPR003613">
    <property type="entry name" value="Ubox_domain"/>
</dbReference>
<dbReference type="InterPro" id="IPR029000">
    <property type="entry name" value="Cyclophilin-like_dom_sf"/>
</dbReference>
<evidence type="ECO:0000256" key="6">
    <source>
        <dbReference type="ARBA" id="ARBA00023235"/>
    </source>
</evidence>
<protein>
    <recommendedName>
        <fullName evidence="4">peptidylprolyl isomerase</fullName>
        <ecNumber evidence="4">5.2.1.8</ecNumber>
    </recommendedName>
</protein>
<dbReference type="EMBL" id="LSSL01004087">
    <property type="protein sequence ID" value="OLY79797.1"/>
    <property type="molecule type" value="Genomic_DNA"/>
</dbReference>
<gene>
    <name evidence="9" type="ORF">AYI68_g6114</name>
</gene>
<dbReference type="InterPro" id="IPR013083">
    <property type="entry name" value="Znf_RING/FYVE/PHD"/>
</dbReference>
<dbReference type="GO" id="GO:0016567">
    <property type="term" value="P:protein ubiquitination"/>
    <property type="evidence" value="ECO:0007669"/>
    <property type="project" value="InterPro"/>
</dbReference>
<feature type="domain" description="PPIase cyclophilin-type" evidence="8">
    <location>
        <begin position="311"/>
        <end position="472"/>
    </location>
</feature>
<comment type="similarity">
    <text evidence="3">Belongs to the cyclophilin-type PPIase family. PPIL2 subfamily.</text>
</comment>
<keyword evidence="10" id="KW-1185">Reference proteome</keyword>
<dbReference type="PANTHER" id="PTHR45625">
    <property type="entry name" value="PEPTIDYL-PROLYL CIS-TRANS ISOMERASE-RELATED"/>
    <property type="match status" value="1"/>
</dbReference>
<dbReference type="InterPro" id="IPR044666">
    <property type="entry name" value="Cyclophilin_A-like"/>
</dbReference>
<dbReference type="STRING" id="133383.A0A1R0GSB7"/>
<evidence type="ECO:0000256" key="3">
    <source>
        <dbReference type="ARBA" id="ARBA00007930"/>
    </source>
</evidence>
<dbReference type="PANTHER" id="PTHR45625:SF4">
    <property type="entry name" value="PEPTIDYLPROLYL ISOMERASE DOMAIN AND WD REPEAT-CONTAINING PROTEIN 1"/>
    <property type="match status" value="1"/>
</dbReference>
<dbReference type="SUPFAM" id="SSF50891">
    <property type="entry name" value="Cyclophilin-like"/>
    <property type="match status" value="1"/>
</dbReference>
<dbReference type="SMART" id="SM00504">
    <property type="entry name" value="Ubox"/>
    <property type="match status" value="1"/>
</dbReference>
<dbReference type="SUPFAM" id="SSF57850">
    <property type="entry name" value="RING/U-box"/>
    <property type="match status" value="1"/>
</dbReference>
<reference evidence="9 10" key="1">
    <citation type="journal article" date="2016" name="Mol. Biol. Evol.">
        <title>Genome-Wide Survey of Gut Fungi (Harpellales) Reveals the First Horizontally Transferred Ubiquitin Gene from a Mosquito Host.</title>
        <authorList>
            <person name="Wang Y."/>
            <person name="White M.M."/>
            <person name="Kvist S."/>
            <person name="Moncalvo J.M."/>
        </authorList>
    </citation>
    <scope>NUCLEOTIDE SEQUENCE [LARGE SCALE GENOMIC DNA]</scope>
    <source>
        <strain evidence="9 10">ALG-7-W6</strain>
    </source>
</reference>
<evidence type="ECO:0000256" key="4">
    <source>
        <dbReference type="ARBA" id="ARBA00013194"/>
    </source>
</evidence>
<dbReference type="GO" id="GO:0003755">
    <property type="term" value="F:peptidyl-prolyl cis-trans isomerase activity"/>
    <property type="evidence" value="ECO:0007669"/>
    <property type="project" value="UniProtKB-KW"/>
</dbReference>
<dbReference type="Pfam" id="PF00160">
    <property type="entry name" value="Pro_isomerase"/>
    <property type="match status" value="1"/>
</dbReference>